<feature type="binding site" evidence="12">
    <location>
        <position position="93"/>
    </location>
    <ligand>
        <name>GTP</name>
        <dbReference type="ChEBI" id="CHEBI:37565"/>
    </ligand>
</feature>
<dbReference type="GO" id="GO:0061798">
    <property type="term" value="F:GTP 3',8'-cyclase activity"/>
    <property type="evidence" value="ECO:0007669"/>
    <property type="project" value="UniProtKB-UniRule"/>
</dbReference>
<dbReference type="InterPro" id="IPR000385">
    <property type="entry name" value="MoaA_NifB_PqqE_Fe-S-bd_CS"/>
</dbReference>
<dbReference type="SMART" id="SM00729">
    <property type="entry name" value="Elp3"/>
    <property type="match status" value="1"/>
</dbReference>
<evidence type="ECO:0000256" key="3">
    <source>
        <dbReference type="ARBA" id="ARBA00022691"/>
    </source>
</evidence>
<feature type="binding site" evidence="12">
    <location>
        <position position="187"/>
    </location>
    <ligand>
        <name>S-adenosyl-L-methionine</name>
        <dbReference type="ChEBI" id="CHEBI:59789"/>
    </ligand>
</feature>
<evidence type="ECO:0000313" key="15">
    <source>
        <dbReference type="Proteomes" id="UP000441925"/>
    </source>
</evidence>
<dbReference type="SFLD" id="SFLDS00029">
    <property type="entry name" value="Radical_SAM"/>
    <property type="match status" value="1"/>
</dbReference>
<feature type="binding site" evidence="12">
    <location>
        <position position="264"/>
    </location>
    <ligand>
        <name>[4Fe-4S] cluster</name>
        <dbReference type="ChEBI" id="CHEBI:49883"/>
        <label>2</label>
        <note>4Fe-4S-substrate</note>
    </ligand>
</feature>
<evidence type="ECO:0000256" key="12">
    <source>
        <dbReference type="HAMAP-Rule" id="MF_01225"/>
    </source>
</evidence>
<feature type="binding site" evidence="12">
    <location>
        <position position="66"/>
    </location>
    <ligand>
        <name>S-adenosyl-L-methionine</name>
        <dbReference type="ChEBI" id="CHEBI:59789"/>
    </ligand>
</feature>
<dbReference type="GO" id="GO:0005525">
    <property type="term" value="F:GTP binding"/>
    <property type="evidence" value="ECO:0007669"/>
    <property type="project" value="UniProtKB-UniRule"/>
</dbReference>
<evidence type="ECO:0000256" key="4">
    <source>
        <dbReference type="ARBA" id="ARBA00022723"/>
    </source>
</evidence>
<comment type="pathway">
    <text evidence="12">Cofactor biosynthesis; molybdopterin biosynthesis.</text>
</comment>
<feature type="binding site" evidence="12">
    <location>
        <position position="247"/>
    </location>
    <ligand>
        <name>[4Fe-4S] cluster</name>
        <dbReference type="ChEBI" id="CHEBI:49883"/>
        <label>2</label>
        <note>4Fe-4S-substrate</note>
    </ligand>
</feature>
<dbReference type="Pfam" id="PF04055">
    <property type="entry name" value="Radical_SAM"/>
    <property type="match status" value="1"/>
</dbReference>
<keyword evidence="4 12" id="KW-0479">Metal-binding</keyword>
<dbReference type="PANTHER" id="PTHR22960">
    <property type="entry name" value="MOLYBDOPTERIN COFACTOR SYNTHESIS PROTEIN A"/>
    <property type="match status" value="1"/>
</dbReference>
<comment type="similarity">
    <text evidence="12">Belongs to the radical SAM superfamily. MoaA family.</text>
</comment>
<dbReference type="SFLD" id="SFLDG01383">
    <property type="entry name" value="cyclic_pyranopterin_phosphate"/>
    <property type="match status" value="1"/>
</dbReference>
<feature type="binding site" evidence="12">
    <location>
        <position position="20"/>
    </location>
    <ligand>
        <name>[4Fe-4S] cluster</name>
        <dbReference type="ChEBI" id="CHEBI:49883"/>
        <label>1</label>
        <note>4Fe-4S-S-AdoMet</note>
    </ligand>
</feature>
<dbReference type="NCBIfam" id="TIGR02666">
    <property type="entry name" value="moaA"/>
    <property type="match status" value="1"/>
</dbReference>
<evidence type="ECO:0000313" key="14">
    <source>
        <dbReference type="EMBL" id="MSS77763.1"/>
    </source>
</evidence>
<comment type="caution">
    <text evidence="14">The sequence shown here is derived from an EMBL/GenBank/DDBJ whole genome shotgun (WGS) entry which is preliminary data.</text>
</comment>
<feature type="binding site" evidence="12">
    <location>
        <position position="24"/>
    </location>
    <ligand>
        <name>[4Fe-4S] cluster</name>
        <dbReference type="ChEBI" id="CHEBI:49883"/>
        <label>1</label>
        <note>4Fe-4S-S-AdoMet</note>
    </ligand>
</feature>
<keyword evidence="5 12" id="KW-0547">Nucleotide-binding</keyword>
<keyword evidence="6 12" id="KW-0408">Iron</keyword>
<dbReference type="AlphaFoldDB" id="A0A6N7VUM2"/>
<feature type="binding site" evidence="12">
    <location>
        <position position="153"/>
    </location>
    <ligand>
        <name>GTP</name>
        <dbReference type="ChEBI" id="CHEBI:37565"/>
    </ligand>
</feature>
<feature type="binding site" evidence="12">
    <location>
        <position position="117"/>
    </location>
    <ligand>
        <name>S-adenosyl-L-methionine</name>
        <dbReference type="ChEBI" id="CHEBI:59789"/>
    </ligand>
</feature>
<accession>A0A6N7VUM2</accession>
<evidence type="ECO:0000256" key="7">
    <source>
        <dbReference type="ARBA" id="ARBA00023014"/>
    </source>
</evidence>
<evidence type="ECO:0000256" key="5">
    <source>
        <dbReference type="ARBA" id="ARBA00022741"/>
    </source>
</evidence>
<dbReference type="Gene3D" id="3.20.20.70">
    <property type="entry name" value="Aldolase class I"/>
    <property type="match status" value="1"/>
</dbReference>
<comment type="function">
    <text evidence="12">Catalyzes the cyclization of GTP to (8S)-3',8-cyclo-7,8-dihydroguanosine 5'-triphosphate.</text>
</comment>
<keyword evidence="8 12" id="KW-0342">GTP-binding</keyword>
<dbReference type="Proteomes" id="UP000441925">
    <property type="component" value="Unassembled WGS sequence"/>
</dbReference>
<evidence type="ECO:0000256" key="1">
    <source>
        <dbReference type="ARBA" id="ARBA00012167"/>
    </source>
</evidence>
<dbReference type="InterPro" id="IPR006638">
    <property type="entry name" value="Elp3/MiaA/NifB-like_rSAM"/>
</dbReference>
<dbReference type="SFLD" id="SFLDG01067">
    <property type="entry name" value="SPASM/twitch_domain_containing"/>
    <property type="match status" value="1"/>
</dbReference>
<dbReference type="HAMAP" id="MF_01225_B">
    <property type="entry name" value="MoaA_B"/>
    <property type="match status" value="1"/>
</dbReference>
<dbReference type="InterPro" id="IPR050105">
    <property type="entry name" value="MoCo_biosynth_MoaA/MoaC"/>
</dbReference>
<dbReference type="CDD" id="cd01335">
    <property type="entry name" value="Radical_SAM"/>
    <property type="match status" value="1"/>
</dbReference>
<comment type="cofactor">
    <cofactor evidence="12">
        <name>[4Fe-4S] cluster</name>
        <dbReference type="ChEBI" id="CHEBI:49883"/>
    </cofactor>
    <text evidence="12">Binds 2 [4Fe-4S] clusters. Binds 1 [4Fe-4S] cluster coordinated with 3 cysteines and an exchangeable S-adenosyl-L-methionine and 1 [4Fe-4S] cluster coordinated with 3 cysteines and the GTP-derived substrate.</text>
</comment>
<dbReference type="SUPFAM" id="SSF102114">
    <property type="entry name" value="Radical SAM enzymes"/>
    <property type="match status" value="1"/>
</dbReference>
<dbReference type="PROSITE" id="PS51918">
    <property type="entry name" value="RADICAL_SAM"/>
    <property type="match status" value="1"/>
</dbReference>
<comment type="subunit">
    <text evidence="12">Monomer and homodimer.</text>
</comment>
<dbReference type="InterPro" id="IPR010505">
    <property type="entry name" value="MoaA_twitch"/>
</dbReference>
<gene>
    <name evidence="12 14" type="primary">moaA</name>
    <name evidence="14" type="ORF">FYJ26_04945</name>
</gene>
<dbReference type="PROSITE" id="PS01305">
    <property type="entry name" value="MOAA_NIFB_PQQE"/>
    <property type="match status" value="1"/>
</dbReference>
<organism evidence="14 15">
    <name type="scientific">Anaerococcus porci</name>
    <dbReference type="NCBI Taxonomy" id="2652269"/>
    <lineage>
        <taxon>Bacteria</taxon>
        <taxon>Bacillati</taxon>
        <taxon>Bacillota</taxon>
        <taxon>Tissierellia</taxon>
        <taxon>Tissierellales</taxon>
        <taxon>Peptoniphilaceae</taxon>
        <taxon>Anaerococcus</taxon>
    </lineage>
</organism>
<keyword evidence="2 12" id="KW-0004">4Fe-4S</keyword>
<dbReference type="GO" id="GO:0006777">
    <property type="term" value="P:Mo-molybdopterin cofactor biosynthetic process"/>
    <property type="evidence" value="ECO:0007669"/>
    <property type="project" value="UniProtKB-UniRule"/>
</dbReference>
<dbReference type="RefSeq" id="WP_154540235.1">
    <property type="nucleotide sequence ID" value="NZ_VULQ01000004.1"/>
</dbReference>
<dbReference type="InterPro" id="IPR040064">
    <property type="entry name" value="MoaA-like"/>
</dbReference>
<dbReference type="SFLD" id="SFLDG01386">
    <property type="entry name" value="main_SPASM_domain-containing"/>
    <property type="match status" value="1"/>
</dbReference>
<evidence type="ECO:0000256" key="9">
    <source>
        <dbReference type="ARBA" id="ARBA00023150"/>
    </source>
</evidence>
<evidence type="ECO:0000256" key="8">
    <source>
        <dbReference type="ARBA" id="ARBA00023134"/>
    </source>
</evidence>
<evidence type="ECO:0000259" key="13">
    <source>
        <dbReference type="PROSITE" id="PS51918"/>
    </source>
</evidence>
<dbReference type="CDD" id="cd21117">
    <property type="entry name" value="Twitch_MoaA"/>
    <property type="match status" value="1"/>
</dbReference>
<dbReference type="NCBIfam" id="NF001199">
    <property type="entry name" value="PRK00164.2-1"/>
    <property type="match status" value="1"/>
</dbReference>
<dbReference type="PANTHER" id="PTHR22960:SF0">
    <property type="entry name" value="MOLYBDENUM COFACTOR BIOSYNTHESIS PROTEIN 1"/>
    <property type="match status" value="1"/>
</dbReference>
<dbReference type="InterPro" id="IPR058240">
    <property type="entry name" value="rSAM_sf"/>
</dbReference>
<dbReference type="GO" id="GO:0046872">
    <property type="term" value="F:metal ion binding"/>
    <property type="evidence" value="ECO:0007669"/>
    <property type="project" value="UniProtKB-KW"/>
</dbReference>
<protein>
    <recommendedName>
        <fullName evidence="1 12">GTP 3',8-cyclase</fullName>
        <ecNumber evidence="1 12">4.1.99.22</ecNumber>
    </recommendedName>
    <alternativeName>
        <fullName evidence="12">Molybdenum cofactor biosynthesis protein A</fullName>
    </alternativeName>
</protein>
<dbReference type="EC" id="4.1.99.22" evidence="1 12"/>
<reference evidence="14 15" key="1">
    <citation type="submission" date="2019-08" db="EMBL/GenBank/DDBJ databases">
        <title>In-depth cultivation of the pig gut microbiome towards novel bacterial diversity and tailored functional studies.</title>
        <authorList>
            <person name="Wylensek D."/>
            <person name="Hitch T.C.A."/>
            <person name="Clavel T."/>
        </authorList>
    </citation>
    <scope>NUCLEOTIDE SEQUENCE [LARGE SCALE GENOMIC DNA]</scope>
    <source>
        <strain evidence="14 15">WCA-380-WT-2B</strain>
    </source>
</reference>
<keyword evidence="15" id="KW-1185">Reference proteome</keyword>
<dbReference type="GO" id="GO:0051539">
    <property type="term" value="F:4 iron, 4 sulfur cluster binding"/>
    <property type="evidence" value="ECO:0007669"/>
    <property type="project" value="UniProtKB-UniRule"/>
</dbReference>
<dbReference type="GO" id="GO:0061799">
    <property type="term" value="F:cyclic pyranopterin monophosphate synthase activity"/>
    <property type="evidence" value="ECO:0007669"/>
    <property type="project" value="TreeGrafter"/>
</dbReference>
<feature type="binding site" evidence="12">
    <location>
        <position position="27"/>
    </location>
    <ligand>
        <name>[4Fe-4S] cluster</name>
        <dbReference type="ChEBI" id="CHEBI:49883"/>
        <label>1</label>
        <note>4Fe-4S-S-AdoMet</note>
    </ligand>
</feature>
<feature type="binding site" evidence="12">
    <location>
        <position position="62"/>
    </location>
    <ligand>
        <name>GTP</name>
        <dbReference type="ChEBI" id="CHEBI:37565"/>
    </ligand>
</feature>
<evidence type="ECO:0000256" key="6">
    <source>
        <dbReference type="ARBA" id="ARBA00023004"/>
    </source>
</evidence>
<keyword evidence="10 12" id="KW-0456">Lyase</keyword>
<keyword evidence="7 12" id="KW-0411">Iron-sulfur</keyword>
<dbReference type="Pfam" id="PF06463">
    <property type="entry name" value="Mob_synth_C"/>
    <property type="match status" value="1"/>
</dbReference>
<feature type="binding site" evidence="12">
    <location>
        <position position="13"/>
    </location>
    <ligand>
        <name>GTP</name>
        <dbReference type="ChEBI" id="CHEBI:37565"/>
    </ligand>
</feature>
<evidence type="ECO:0000256" key="10">
    <source>
        <dbReference type="ARBA" id="ARBA00023239"/>
    </source>
</evidence>
<name>A0A6N7VUM2_9FIRM</name>
<sequence>MLDKFNRRIDYLRISVTDRCNLRCAYCMPDGINKKDHSDILSFEDIRNIVEVFVEKGIRKVRLTGGEPLVRKNIETLVKYLSSFEEIKDLSMTSNGFFLEEKVQVLKDNGLDRFNISLDSLEFEKYKKISKNGDLKKVLRGIYKAKSLGMGVKINCVLIKGINEDEVLDFIEFSKKNDLGLRFIELMPIGKTQDFARDNFLSSDDIVKKYELKRIENPDKNSPTSLYKMKDSDFKIGFIDPLSHRFCSTCNRLRITSDGFIRPCLHSDVKIDLKEGLDDREKLSELIDISLYKKPLRHYLEEGSISESMNRIGG</sequence>
<proteinExistence type="inferred from homology"/>
<keyword evidence="3 12" id="KW-0949">S-adenosyl-L-methionine</keyword>
<dbReference type="GO" id="GO:1904047">
    <property type="term" value="F:S-adenosyl-L-methionine binding"/>
    <property type="evidence" value="ECO:0007669"/>
    <property type="project" value="UniProtKB-UniRule"/>
</dbReference>
<dbReference type="InterPro" id="IPR007197">
    <property type="entry name" value="rSAM"/>
</dbReference>
<feature type="domain" description="Radical SAM core" evidence="13">
    <location>
        <begin position="4"/>
        <end position="225"/>
    </location>
</feature>
<dbReference type="InterPro" id="IPR013785">
    <property type="entry name" value="Aldolase_TIM"/>
</dbReference>
<evidence type="ECO:0000256" key="2">
    <source>
        <dbReference type="ARBA" id="ARBA00022485"/>
    </source>
</evidence>
<dbReference type="EMBL" id="VULQ01000004">
    <property type="protein sequence ID" value="MSS77763.1"/>
    <property type="molecule type" value="Genomic_DNA"/>
</dbReference>
<evidence type="ECO:0000256" key="11">
    <source>
        <dbReference type="ARBA" id="ARBA00048697"/>
    </source>
</evidence>
<feature type="binding site" evidence="12">
    <location>
        <begin position="252"/>
        <end position="254"/>
    </location>
    <ligand>
        <name>GTP</name>
        <dbReference type="ChEBI" id="CHEBI:37565"/>
    </ligand>
</feature>
<feature type="binding site" evidence="12">
    <location>
        <position position="250"/>
    </location>
    <ligand>
        <name>[4Fe-4S] cluster</name>
        <dbReference type="ChEBI" id="CHEBI:49883"/>
        <label>2</label>
        <note>4Fe-4S-substrate</note>
    </ligand>
</feature>
<feature type="binding site" evidence="12">
    <location>
        <position position="26"/>
    </location>
    <ligand>
        <name>S-adenosyl-L-methionine</name>
        <dbReference type="ChEBI" id="CHEBI:59789"/>
    </ligand>
</feature>
<dbReference type="InterPro" id="IPR013483">
    <property type="entry name" value="MoaA"/>
</dbReference>
<dbReference type="UniPathway" id="UPA00344"/>
<comment type="catalytic activity">
    <reaction evidence="11 12">
        <text>GTP + AH2 + S-adenosyl-L-methionine = (8S)-3',8-cyclo-7,8-dihydroguanosine 5'-triphosphate + 5'-deoxyadenosine + L-methionine + A + H(+)</text>
        <dbReference type="Rhea" id="RHEA:49576"/>
        <dbReference type="ChEBI" id="CHEBI:13193"/>
        <dbReference type="ChEBI" id="CHEBI:15378"/>
        <dbReference type="ChEBI" id="CHEBI:17319"/>
        <dbReference type="ChEBI" id="CHEBI:17499"/>
        <dbReference type="ChEBI" id="CHEBI:37565"/>
        <dbReference type="ChEBI" id="CHEBI:57844"/>
        <dbReference type="ChEBI" id="CHEBI:59789"/>
        <dbReference type="ChEBI" id="CHEBI:131766"/>
        <dbReference type="EC" id="4.1.99.22"/>
    </reaction>
</comment>
<keyword evidence="9 12" id="KW-0501">Molybdenum cofactor biosynthesis</keyword>